<feature type="transmembrane region" description="Helical" evidence="7">
    <location>
        <begin position="150"/>
        <end position="168"/>
    </location>
</feature>
<dbReference type="PANTHER" id="PTHR31885:SF6">
    <property type="entry name" value="GH04784P"/>
    <property type="match status" value="1"/>
</dbReference>
<evidence type="ECO:0000256" key="6">
    <source>
        <dbReference type="SAM" id="MobiDB-lite"/>
    </source>
</evidence>
<evidence type="ECO:0000313" key="8">
    <source>
        <dbReference type="EMBL" id="GAA2619355.1"/>
    </source>
</evidence>
<comment type="similarity">
    <text evidence="2">Belongs to the TMEM86 family.</text>
</comment>
<evidence type="ECO:0000256" key="3">
    <source>
        <dbReference type="ARBA" id="ARBA00022692"/>
    </source>
</evidence>
<evidence type="ECO:0000256" key="2">
    <source>
        <dbReference type="ARBA" id="ARBA00007375"/>
    </source>
</evidence>
<name>A0ABN3Q914_9ACTN</name>
<reference evidence="8 9" key="1">
    <citation type="journal article" date="2019" name="Int. J. Syst. Evol. Microbiol.">
        <title>The Global Catalogue of Microorganisms (GCM) 10K type strain sequencing project: providing services to taxonomists for standard genome sequencing and annotation.</title>
        <authorList>
            <consortium name="The Broad Institute Genomics Platform"/>
            <consortium name="The Broad Institute Genome Sequencing Center for Infectious Disease"/>
            <person name="Wu L."/>
            <person name="Ma J."/>
        </authorList>
    </citation>
    <scope>NUCLEOTIDE SEQUENCE [LARGE SCALE GENOMIC DNA]</scope>
    <source>
        <strain evidence="8 9">JCM 16373</strain>
    </source>
</reference>
<evidence type="ECO:0000256" key="5">
    <source>
        <dbReference type="ARBA" id="ARBA00023136"/>
    </source>
</evidence>
<dbReference type="EMBL" id="BAAARJ010000011">
    <property type="protein sequence ID" value="GAA2619355.1"/>
    <property type="molecule type" value="Genomic_DNA"/>
</dbReference>
<comment type="caution">
    <text evidence="8">The sequence shown here is derived from an EMBL/GenBank/DDBJ whole genome shotgun (WGS) entry which is preliminary data.</text>
</comment>
<evidence type="ECO:0000313" key="9">
    <source>
        <dbReference type="Proteomes" id="UP001501447"/>
    </source>
</evidence>
<gene>
    <name evidence="8" type="ORF">GCM10009863_36630</name>
</gene>
<organism evidence="8 9">
    <name type="scientific">Streptomyces axinellae</name>
    <dbReference type="NCBI Taxonomy" id="552788"/>
    <lineage>
        <taxon>Bacteria</taxon>
        <taxon>Bacillati</taxon>
        <taxon>Actinomycetota</taxon>
        <taxon>Actinomycetes</taxon>
        <taxon>Kitasatosporales</taxon>
        <taxon>Streptomycetaceae</taxon>
        <taxon>Streptomyces</taxon>
    </lineage>
</organism>
<evidence type="ECO:0000256" key="4">
    <source>
        <dbReference type="ARBA" id="ARBA00022989"/>
    </source>
</evidence>
<feature type="transmembrane region" description="Helical" evidence="7">
    <location>
        <begin position="188"/>
        <end position="213"/>
    </location>
</feature>
<evidence type="ECO:0008006" key="10">
    <source>
        <dbReference type="Google" id="ProtNLM"/>
    </source>
</evidence>
<protein>
    <recommendedName>
        <fullName evidence="10">Lysoplasmalogenase</fullName>
    </recommendedName>
</protein>
<evidence type="ECO:0000256" key="1">
    <source>
        <dbReference type="ARBA" id="ARBA00004141"/>
    </source>
</evidence>
<proteinExistence type="inferred from homology"/>
<dbReference type="InterPro" id="IPR012506">
    <property type="entry name" value="TMEM86B-like"/>
</dbReference>
<keyword evidence="5 7" id="KW-0472">Membrane</keyword>
<dbReference type="Proteomes" id="UP001501447">
    <property type="component" value="Unassembled WGS sequence"/>
</dbReference>
<dbReference type="Pfam" id="PF07947">
    <property type="entry name" value="YhhN"/>
    <property type="match status" value="1"/>
</dbReference>
<accession>A0ABN3Q914</accession>
<sequence>MRRLAPGGQRSRPAASWTRHRYSALAAFGGLAAADLYATAKAPRGPARAAKPFLMPALAAYAQRAAEHRAAPGTPDRPEVSGPSGTPAPRALLAGLACAAVGDTVLLWDRDERALLAGMAAFLATQLSYTAGMTARLGAVRRLRARPKRAAAVLAGWAAANVVLAPGLERRLRLPVAGYSLALAAMSAAALGVGGKVAVGGAAFVASDALIGLQAAGREFPGQEVLIMAGYLLGQSLITAGWLERIPS</sequence>
<keyword evidence="9" id="KW-1185">Reference proteome</keyword>
<dbReference type="PANTHER" id="PTHR31885">
    <property type="entry name" value="GH04784P"/>
    <property type="match status" value="1"/>
</dbReference>
<keyword evidence="4 7" id="KW-1133">Transmembrane helix</keyword>
<evidence type="ECO:0000256" key="7">
    <source>
        <dbReference type="SAM" id="Phobius"/>
    </source>
</evidence>
<keyword evidence="3 7" id="KW-0812">Transmembrane</keyword>
<comment type="subcellular location">
    <subcellularLocation>
        <location evidence="1">Membrane</location>
        <topology evidence="1">Multi-pass membrane protein</topology>
    </subcellularLocation>
</comment>
<feature type="region of interest" description="Disordered" evidence="6">
    <location>
        <begin position="66"/>
        <end position="86"/>
    </location>
</feature>